<dbReference type="GO" id="GO:0008270">
    <property type="term" value="F:zinc ion binding"/>
    <property type="evidence" value="ECO:0007669"/>
    <property type="project" value="InterPro"/>
</dbReference>
<evidence type="ECO:0000313" key="12">
    <source>
        <dbReference type="Proteomes" id="UP000053342"/>
    </source>
</evidence>
<proteinExistence type="predicted"/>
<dbReference type="Pfam" id="PF04082">
    <property type="entry name" value="Fungal_trans"/>
    <property type="match status" value="1"/>
</dbReference>
<dbReference type="SUPFAM" id="SSF57701">
    <property type="entry name" value="Zn2/Cys6 DNA-binding domain"/>
    <property type="match status" value="1"/>
</dbReference>
<dbReference type="CDD" id="cd00067">
    <property type="entry name" value="GAL4"/>
    <property type="match status" value="1"/>
</dbReference>
<comment type="subcellular location">
    <subcellularLocation>
        <location evidence="1">Nucleus</location>
    </subcellularLocation>
</comment>
<feature type="domain" description="Zn(2)-C6 fungal-type" evidence="10">
    <location>
        <begin position="26"/>
        <end position="55"/>
    </location>
</feature>
<dbReference type="InterPro" id="IPR001138">
    <property type="entry name" value="Zn2Cys6_DnaBD"/>
</dbReference>
<dbReference type="OrthoDB" id="422427at2759"/>
<evidence type="ECO:0000256" key="6">
    <source>
        <dbReference type="ARBA" id="ARBA00023163"/>
    </source>
</evidence>
<dbReference type="SMART" id="SM00066">
    <property type="entry name" value="GAL4"/>
    <property type="match status" value="1"/>
</dbReference>
<evidence type="ECO:0000256" key="5">
    <source>
        <dbReference type="ARBA" id="ARBA00023125"/>
    </source>
</evidence>
<reference evidence="11 12" key="1">
    <citation type="submission" date="2015-01" db="EMBL/GenBank/DDBJ databases">
        <title>The Genome Sequence of Exophiala oligosperma CBS72588.</title>
        <authorList>
            <consortium name="The Broad Institute Genomics Platform"/>
            <person name="Cuomo C."/>
            <person name="de Hoog S."/>
            <person name="Gorbushina A."/>
            <person name="Stielow B."/>
            <person name="Teixiera M."/>
            <person name="Abouelleil A."/>
            <person name="Chapman S.B."/>
            <person name="Priest M."/>
            <person name="Young S.K."/>
            <person name="Wortman J."/>
            <person name="Nusbaum C."/>
            <person name="Birren B."/>
        </authorList>
    </citation>
    <scope>NUCLEOTIDE SEQUENCE [LARGE SCALE GENOMIC DNA]</scope>
    <source>
        <strain evidence="11 12">CBS 72588</strain>
    </source>
</reference>
<dbReference type="Gene3D" id="4.10.240.10">
    <property type="entry name" value="Zn(2)-C6 fungal-type DNA-binding domain"/>
    <property type="match status" value="1"/>
</dbReference>
<dbReference type="GO" id="GO:0045944">
    <property type="term" value="P:positive regulation of transcription by RNA polymerase II"/>
    <property type="evidence" value="ECO:0007669"/>
    <property type="project" value="TreeGrafter"/>
</dbReference>
<dbReference type="HOGENOM" id="CLU_440068_0_0_1"/>
<gene>
    <name evidence="11" type="ORF">PV06_06205</name>
</gene>
<dbReference type="PROSITE" id="PS50048">
    <property type="entry name" value="ZN2_CY6_FUNGAL_2"/>
    <property type="match status" value="1"/>
</dbReference>
<keyword evidence="9" id="KW-0812">Transmembrane</keyword>
<evidence type="ECO:0000256" key="9">
    <source>
        <dbReference type="SAM" id="Phobius"/>
    </source>
</evidence>
<dbReference type="PANTHER" id="PTHR47540">
    <property type="entry name" value="THIAMINE REPRESSIBLE GENES REGULATORY PROTEIN THI5"/>
    <property type="match status" value="1"/>
</dbReference>
<evidence type="ECO:0000259" key="10">
    <source>
        <dbReference type="PROSITE" id="PS50048"/>
    </source>
</evidence>
<keyword evidence="9" id="KW-1133">Transmembrane helix</keyword>
<keyword evidence="12" id="KW-1185">Reference proteome</keyword>
<dbReference type="InterPro" id="IPR051711">
    <property type="entry name" value="Stress_Response_Reg"/>
</dbReference>
<dbReference type="InterPro" id="IPR007219">
    <property type="entry name" value="XnlR_reg_dom"/>
</dbReference>
<name>A0A0D2E4F2_9EURO</name>
<evidence type="ECO:0000256" key="1">
    <source>
        <dbReference type="ARBA" id="ARBA00004123"/>
    </source>
</evidence>
<feature type="region of interest" description="Disordered" evidence="8">
    <location>
        <begin position="1"/>
        <end position="22"/>
    </location>
</feature>
<feature type="transmembrane region" description="Helical" evidence="9">
    <location>
        <begin position="548"/>
        <end position="567"/>
    </location>
</feature>
<keyword evidence="2" id="KW-0479">Metal-binding</keyword>
<feature type="compositionally biased region" description="Acidic residues" evidence="8">
    <location>
        <begin position="376"/>
        <end position="391"/>
    </location>
</feature>
<dbReference type="GO" id="GO:0005634">
    <property type="term" value="C:nucleus"/>
    <property type="evidence" value="ECO:0007669"/>
    <property type="project" value="UniProtKB-SubCell"/>
</dbReference>
<dbReference type="PANTHER" id="PTHR47540:SF1">
    <property type="entry name" value="ACTIVATOR OF STRESS GENES 1-RELATED"/>
    <property type="match status" value="1"/>
</dbReference>
<dbReference type="RefSeq" id="XP_016262895.1">
    <property type="nucleotide sequence ID" value="XM_016407291.1"/>
</dbReference>
<dbReference type="PROSITE" id="PS00463">
    <property type="entry name" value="ZN2_CY6_FUNGAL_1"/>
    <property type="match status" value="1"/>
</dbReference>
<dbReference type="Proteomes" id="UP000053342">
    <property type="component" value="Unassembled WGS sequence"/>
</dbReference>
<keyword evidence="6" id="KW-0804">Transcription</keyword>
<dbReference type="GO" id="GO:0043565">
    <property type="term" value="F:sequence-specific DNA binding"/>
    <property type="evidence" value="ECO:0007669"/>
    <property type="project" value="TreeGrafter"/>
</dbReference>
<dbReference type="VEuPathDB" id="FungiDB:PV06_06205"/>
<keyword evidence="7" id="KW-0539">Nucleus</keyword>
<organism evidence="11 12">
    <name type="scientific">Exophiala oligosperma</name>
    <dbReference type="NCBI Taxonomy" id="215243"/>
    <lineage>
        <taxon>Eukaryota</taxon>
        <taxon>Fungi</taxon>
        <taxon>Dikarya</taxon>
        <taxon>Ascomycota</taxon>
        <taxon>Pezizomycotina</taxon>
        <taxon>Eurotiomycetes</taxon>
        <taxon>Chaetothyriomycetidae</taxon>
        <taxon>Chaetothyriales</taxon>
        <taxon>Herpotrichiellaceae</taxon>
        <taxon>Exophiala</taxon>
    </lineage>
</organism>
<keyword evidence="5" id="KW-0238">DNA-binding</keyword>
<dbReference type="GO" id="GO:0000981">
    <property type="term" value="F:DNA-binding transcription factor activity, RNA polymerase II-specific"/>
    <property type="evidence" value="ECO:0007669"/>
    <property type="project" value="InterPro"/>
</dbReference>
<dbReference type="GeneID" id="27358279"/>
<protein>
    <recommendedName>
        <fullName evidence="10">Zn(2)-C6 fungal-type domain-containing protein</fullName>
    </recommendedName>
</protein>
<keyword evidence="9" id="KW-0472">Membrane</keyword>
<evidence type="ECO:0000256" key="4">
    <source>
        <dbReference type="ARBA" id="ARBA00023015"/>
    </source>
</evidence>
<evidence type="ECO:0000256" key="8">
    <source>
        <dbReference type="SAM" id="MobiDB-lite"/>
    </source>
</evidence>
<evidence type="ECO:0000256" key="3">
    <source>
        <dbReference type="ARBA" id="ARBA00022833"/>
    </source>
</evidence>
<dbReference type="AlphaFoldDB" id="A0A0D2E4F2"/>
<evidence type="ECO:0000256" key="7">
    <source>
        <dbReference type="ARBA" id="ARBA00023242"/>
    </source>
</evidence>
<dbReference type="EMBL" id="KN847336">
    <property type="protein sequence ID" value="KIW42679.1"/>
    <property type="molecule type" value="Genomic_DNA"/>
</dbReference>
<evidence type="ECO:0000313" key="11">
    <source>
        <dbReference type="EMBL" id="KIW42679.1"/>
    </source>
</evidence>
<accession>A0A0D2E4F2</accession>
<sequence length="621" mass="69713">MDLDSSHAAAHNESERIRSPRPHGFACDTCRRRRVKCDGQQPCERCLKSSVQCTYGSRFNRKSTLSYTRHLEEQISVLQSQSQGQPQSSSAQEHHSIDMLIGPEDDYYVHLPNVSSTIFYGRFGGLSVLRSLGRSLLWEVQPSPTSSSPGRELVEAFHDLTLGPHKLSGESYRRVATCLPSKDQVRADISLACRTALICHDCLDHALLSRQLDNLYDTDPEDYSNAQQQSLALVYSLVALGRRYSTTPSGIESHQATDATNPKGFTYFQSSRRMVQSADFYTLDSLRAIVYHARYLLSVSMISKAHSCLATGLSAAFCMGMHISNPRPEDVPVDEALQRRRVFAVMDMMDTYLASLLGLPKVVRSETDVKPTPSILEEEEEDDDDDEDEVLPDLGGDGFPLRHPAESIAETVLCQKLNGILARIGNSRLLSATSRNDDTSQKYTERDDVVAMHEAEIQDWYDRLPAVMEETSEPEPGALRAQLMLRLWHAVAQIILYRPFLHHLGRDGQDSRFDLRGYEYGSACIRSAMQAIYLCEVLQNNGMLHEPFYLVLYSLAYATNILAFFIASPSPKKATVRESVVAVWKARDMLDRLGRHNNPSARRYTALLTGLLAHMPSLQQE</sequence>
<dbReference type="InterPro" id="IPR036864">
    <property type="entry name" value="Zn2-C6_fun-type_DNA-bd_sf"/>
</dbReference>
<keyword evidence="3" id="KW-0862">Zinc</keyword>
<feature type="region of interest" description="Disordered" evidence="8">
    <location>
        <begin position="368"/>
        <end position="393"/>
    </location>
</feature>
<keyword evidence="4" id="KW-0805">Transcription regulation</keyword>
<dbReference type="Pfam" id="PF00172">
    <property type="entry name" value="Zn_clus"/>
    <property type="match status" value="1"/>
</dbReference>
<dbReference type="GO" id="GO:0006351">
    <property type="term" value="P:DNA-templated transcription"/>
    <property type="evidence" value="ECO:0007669"/>
    <property type="project" value="InterPro"/>
</dbReference>
<dbReference type="STRING" id="215243.A0A0D2E4F2"/>
<evidence type="ECO:0000256" key="2">
    <source>
        <dbReference type="ARBA" id="ARBA00022723"/>
    </source>
</evidence>
<dbReference type="CDD" id="cd12148">
    <property type="entry name" value="fungal_TF_MHR"/>
    <property type="match status" value="1"/>
</dbReference>